<evidence type="ECO:0000256" key="5">
    <source>
        <dbReference type="SAM" id="Coils"/>
    </source>
</evidence>
<keyword evidence="4" id="KW-0243">Dynein</keyword>
<keyword evidence="3" id="KW-0963">Cytoplasm</keyword>
<name>A0A4S2MNS9_OPIFE</name>
<proteinExistence type="inferred from homology"/>
<evidence type="ECO:0000256" key="4">
    <source>
        <dbReference type="ARBA" id="ARBA00023017"/>
    </source>
</evidence>
<evidence type="ECO:0000256" key="1">
    <source>
        <dbReference type="ARBA" id="ARBA00004496"/>
    </source>
</evidence>
<feature type="coiled-coil region" evidence="5">
    <location>
        <begin position="102"/>
        <end position="129"/>
    </location>
</feature>
<evidence type="ECO:0000256" key="2">
    <source>
        <dbReference type="ARBA" id="ARBA00006176"/>
    </source>
</evidence>
<dbReference type="GO" id="GO:0005737">
    <property type="term" value="C:cytoplasm"/>
    <property type="evidence" value="ECO:0007669"/>
    <property type="project" value="UniProtKB-SubCell"/>
</dbReference>
<sequence>MALDPKYADLPWIAHGQPDVYEAGELPEVDQRLSRTALEDEMLPKEIEKLRLSVSDAHKRFASCKVDSSKVDFSDSIAGTGKRGYTIETDEYELLPPGARDRESFMSRLQRLQTEVAQLVEDAASVSDQSQANPDKPINPAELSKLAEVLSDQLRQLETKGLGDSLAALDTADKTLFKRVLAQLDAFKPDKTDVLKPEDSTRIVYEIYDRQDVTKQADLERVADMDRRIQRLEALIGQTDPTKLSALTADTAQRSLLETASRLSARTALLHPGHLDMIETRLSSLHTKLQSITEKRETLSDADTQNKVAELYELVKKWNDVADSLPMIVERLSELKELHEEASEFSNVLSSIENGQKSVSEHLDTYSKLLTEVQLKVDENMETLKKDFSSLESRLS</sequence>
<keyword evidence="5" id="KW-0175">Coiled coil</keyword>
<dbReference type="PANTHER" id="PTHR15346">
    <property type="entry name" value="DYNACTIN SUBUNIT"/>
    <property type="match status" value="1"/>
</dbReference>
<dbReference type="GO" id="GO:0005869">
    <property type="term" value="C:dynactin complex"/>
    <property type="evidence" value="ECO:0007669"/>
    <property type="project" value="InterPro"/>
</dbReference>
<reference evidence="6 7" key="1">
    <citation type="journal article" date="2019" name="BMC Genomics">
        <title>New insights from Opisthorchis felineus genome: update on genomics of the epidemiologically important liver flukes.</title>
        <authorList>
            <person name="Ershov N.I."/>
            <person name="Mordvinov V.A."/>
            <person name="Prokhortchouk E.B."/>
            <person name="Pakharukova M.Y."/>
            <person name="Gunbin K.V."/>
            <person name="Ustyantsev K."/>
            <person name="Genaev M.A."/>
            <person name="Blinov A.G."/>
            <person name="Mazur A."/>
            <person name="Boulygina E."/>
            <person name="Tsygankova S."/>
            <person name="Khrameeva E."/>
            <person name="Chekanov N."/>
            <person name="Fan G."/>
            <person name="Xiao A."/>
            <person name="Zhang H."/>
            <person name="Xu X."/>
            <person name="Yang H."/>
            <person name="Solovyev V."/>
            <person name="Lee S.M."/>
            <person name="Liu X."/>
            <person name="Afonnikov D.A."/>
            <person name="Skryabin K.G."/>
        </authorList>
    </citation>
    <scope>NUCLEOTIDE SEQUENCE [LARGE SCALE GENOMIC DNA]</scope>
    <source>
        <strain evidence="6">AK-0245</strain>
        <tissue evidence="6">Whole organism</tissue>
    </source>
</reference>
<comment type="subcellular location">
    <subcellularLocation>
        <location evidence="1">Cytoplasm</location>
    </subcellularLocation>
</comment>
<keyword evidence="7" id="KW-1185">Reference proteome</keyword>
<organism evidence="6 7">
    <name type="scientific">Opisthorchis felineus</name>
    <dbReference type="NCBI Taxonomy" id="147828"/>
    <lineage>
        <taxon>Eukaryota</taxon>
        <taxon>Metazoa</taxon>
        <taxon>Spiralia</taxon>
        <taxon>Lophotrochozoa</taxon>
        <taxon>Platyhelminthes</taxon>
        <taxon>Trematoda</taxon>
        <taxon>Digenea</taxon>
        <taxon>Opisthorchiida</taxon>
        <taxon>Opisthorchiata</taxon>
        <taxon>Opisthorchiidae</taxon>
        <taxon>Opisthorchis</taxon>
    </lineage>
</organism>
<dbReference type="OrthoDB" id="4977at2759"/>
<evidence type="ECO:0000256" key="3">
    <source>
        <dbReference type="ARBA" id="ARBA00022490"/>
    </source>
</evidence>
<protein>
    <recommendedName>
        <fullName evidence="8">Dynactin subunit 2</fullName>
    </recommendedName>
</protein>
<dbReference type="InterPro" id="IPR028133">
    <property type="entry name" value="Dynamitin"/>
</dbReference>
<accession>A0A4S2MNS9</accession>
<comment type="similarity">
    <text evidence="2">Belongs to the dynactin subunit 2 family.</text>
</comment>
<dbReference type="STRING" id="147828.A0A4S2MNS9"/>
<dbReference type="GO" id="GO:0007017">
    <property type="term" value="P:microtubule-based process"/>
    <property type="evidence" value="ECO:0007669"/>
    <property type="project" value="InterPro"/>
</dbReference>
<dbReference type="AlphaFoldDB" id="A0A4S2MNS9"/>
<evidence type="ECO:0000313" key="6">
    <source>
        <dbReference type="EMBL" id="TGZ75997.1"/>
    </source>
</evidence>
<evidence type="ECO:0000313" key="7">
    <source>
        <dbReference type="Proteomes" id="UP000308267"/>
    </source>
</evidence>
<gene>
    <name evidence="6" type="ORF">CRM22_000071</name>
</gene>
<dbReference type="EMBL" id="SJOL01000086">
    <property type="protein sequence ID" value="TGZ75997.1"/>
    <property type="molecule type" value="Genomic_DNA"/>
</dbReference>
<evidence type="ECO:0008006" key="8">
    <source>
        <dbReference type="Google" id="ProtNLM"/>
    </source>
</evidence>
<dbReference type="Pfam" id="PF04912">
    <property type="entry name" value="Dynamitin"/>
    <property type="match status" value="1"/>
</dbReference>
<dbReference type="Proteomes" id="UP000308267">
    <property type="component" value="Unassembled WGS sequence"/>
</dbReference>
<comment type="caution">
    <text evidence="6">The sequence shown here is derived from an EMBL/GenBank/DDBJ whole genome shotgun (WGS) entry which is preliminary data.</text>
</comment>
<dbReference type="GO" id="GO:0030286">
    <property type="term" value="C:dynein complex"/>
    <property type="evidence" value="ECO:0007669"/>
    <property type="project" value="UniProtKB-KW"/>
</dbReference>